<evidence type="ECO:0000313" key="2">
    <source>
        <dbReference type="EMBL" id="KAF9696062.1"/>
    </source>
</evidence>
<keyword evidence="3" id="KW-1185">Reference proteome</keyword>
<evidence type="ECO:0000313" key="3">
    <source>
        <dbReference type="Proteomes" id="UP000651452"/>
    </source>
</evidence>
<feature type="compositionally biased region" description="Basic and acidic residues" evidence="1">
    <location>
        <begin position="273"/>
        <end position="295"/>
    </location>
</feature>
<dbReference type="Proteomes" id="UP000651452">
    <property type="component" value="Unassembled WGS sequence"/>
</dbReference>
<reference evidence="2" key="1">
    <citation type="submission" date="2018-12" db="EMBL/GenBank/DDBJ databases">
        <authorList>
            <person name="Syme R.A."/>
            <person name="Farfan-Caceres L."/>
            <person name="Lichtenzveig J."/>
        </authorList>
    </citation>
    <scope>NUCLEOTIDE SEQUENCE</scope>
    <source>
        <strain evidence="2">Al4</strain>
    </source>
</reference>
<feature type="region of interest" description="Disordered" evidence="1">
    <location>
        <begin position="324"/>
        <end position="350"/>
    </location>
</feature>
<evidence type="ECO:0000256" key="1">
    <source>
        <dbReference type="SAM" id="MobiDB-lite"/>
    </source>
</evidence>
<proteinExistence type="predicted"/>
<accession>A0A8H7J405</accession>
<protein>
    <submittedName>
        <fullName evidence="2">Uncharacterized protein</fullName>
    </submittedName>
</protein>
<sequence>MTTNDPLDTSSNDLNVKDLASYKITKLTGQQNFAKWERDIKVVAQYLNVWSQIDGSQMKFDRPAMLPYLQEAFEAVRRDTTSQPDLEKANTTLPPLISASEKDFFQVIMMKNAEKKYEFALDNYNKYQKKEGKALTLLRLHVSDAIRSLLSDYTDPGVAYQYLKKMYQLSDHQNLQLMHKEIESLTLKNCKDLDDFFSRLEDNVVHLRELKGSYDDNAVQAKIFRSLTPEFDETVRFMNLLYNRQGSTWPSLDDIKRQLQDAEVDIKRHKKDKGKDKADKSNNPKKDEDKGKKCPVEGCKGYNHSEDKCFVKNPDLKPEWLKLKEKERSNQQTNKSNNRPNKQASFVFNPNKDNIQQMLEQALSAKRAMTKDN</sequence>
<dbReference type="Pfam" id="PF14223">
    <property type="entry name" value="Retrotran_gag_2"/>
    <property type="match status" value="1"/>
</dbReference>
<organism evidence="2 3">
    <name type="scientific">Ascochyta lentis</name>
    <dbReference type="NCBI Taxonomy" id="205686"/>
    <lineage>
        <taxon>Eukaryota</taxon>
        <taxon>Fungi</taxon>
        <taxon>Dikarya</taxon>
        <taxon>Ascomycota</taxon>
        <taxon>Pezizomycotina</taxon>
        <taxon>Dothideomycetes</taxon>
        <taxon>Pleosporomycetidae</taxon>
        <taxon>Pleosporales</taxon>
        <taxon>Pleosporineae</taxon>
        <taxon>Didymellaceae</taxon>
        <taxon>Ascochyta</taxon>
    </lineage>
</organism>
<dbReference type="OrthoDB" id="4239548at2759"/>
<dbReference type="AlphaFoldDB" id="A0A8H7J405"/>
<feature type="region of interest" description="Disordered" evidence="1">
    <location>
        <begin position="266"/>
        <end position="298"/>
    </location>
</feature>
<feature type="compositionally biased region" description="Polar residues" evidence="1">
    <location>
        <begin position="330"/>
        <end position="350"/>
    </location>
</feature>
<name>A0A8H7J405_9PLEO</name>
<gene>
    <name evidence="2" type="ORF">EKO04_006259</name>
</gene>
<comment type="caution">
    <text evidence="2">The sequence shown here is derived from an EMBL/GenBank/DDBJ whole genome shotgun (WGS) entry which is preliminary data.</text>
</comment>
<reference evidence="2" key="2">
    <citation type="submission" date="2020-09" db="EMBL/GenBank/DDBJ databases">
        <title>Reference genome assembly for Australian Ascochyta lentis isolate Al4.</title>
        <authorList>
            <person name="Lee R.C."/>
            <person name="Farfan-Caceres L.M."/>
            <person name="Debler J.W."/>
            <person name="Williams A.H."/>
            <person name="Henares B.M."/>
        </authorList>
    </citation>
    <scope>NUCLEOTIDE SEQUENCE</scope>
    <source>
        <strain evidence="2">Al4</strain>
    </source>
</reference>
<dbReference type="EMBL" id="RZGK01000010">
    <property type="protein sequence ID" value="KAF9696062.1"/>
    <property type="molecule type" value="Genomic_DNA"/>
</dbReference>